<feature type="chain" id="PRO_5006829169" evidence="5">
    <location>
        <begin position="19"/>
        <end position="79"/>
    </location>
</feature>
<dbReference type="GO" id="GO:0005576">
    <property type="term" value="C:extracellular region"/>
    <property type="evidence" value="ECO:0007669"/>
    <property type="project" value="UniProtKB-SubCell"/>
</dbReference>
<keyword evidence="4 5" id="KW-0732">Signal</keyword>
<proteinExistence type="evidence at transcript level"/>
<dbReference type="Gene3D" id="3.30.30.10">
    <property type="entry name" value="Knottin, scorpion toxin-like"/>
    <property type="match status" value="1"/>
</dbReference>
<evidence type="ECO:0000313" key="7">
    <source>
        <dbReference type="EMBL" id="ABX76759.1"/>
    </source>
</evidence>
<dbReference type="PROSITE" id="PS51863">
    <property type="entry name" value="LCN_CSAB"/>
    <property type="match status" value="1"/>
</dbReference>
<comment type="subcellular location">
    <subcellularLocation>
        <location evidence="1">Secreted</location>
    </subcellularLocation>
</comment>
<reference evidence="7" key="1">
    <citation type="submission" date="2007-09" db="EMBL/GenBank/DDBJ databases">
        <title>Toxic transcriptome analysis of Lychas mucronatus: molecular mechanisms regulating diversity of scorpion venom peptides.</title>
        <authorList>
            <person name="Li W."/>
            <person name="Ma Y."/>
            <person name="Cao Z."/>
        </authorList>
    </citation>
    <scope>NUCLEOTIDE SEQUENCE</scope>
    <source>
        <tissue evidence="7">Venom gland</tissue>
    </source>
</reference>
<dbReference type="InterPro" id="IPR044062">
    <property type="entry name" value="LCN-type_CS_alpha_beta_dom"/>
</dbReference>
<dbReference type="InterPro" id="IPR002061">
    <property type="entry name" value="Scorpion_toxinL/defensin"/>
</dbReference>
<keyword evidence="2" id="KW-0964">Secreted</keyword>
<keyword evidence="3 7" id="KW-0800">Toxin</keyword>
<dbReference type="InterPro" id="IPR036574">
    <property type="entry name" value="Scorpion_toxin-like_sf"/>
</dbReference>
<evidence type="ECO:0000256" key="5">
    <source>
        <dbReference type="SAM" id="SignalP"/>
    </source>
</evidence>
<sequence>MNILIIFVVAMMVVGGCSKSDFPRYNERCSYTCSANEEYCNDKCKSLGAIHGSCTRKACLCFGLPDNVPTSSNPELCQE</sequence>
<protein>
    <submittedName>
        <fullName evidence="7">Neurotoxin LmNaTx11</fullName>
    </submittedName>
</protein>
<feature type="domain" description="LCN-type CS-alpha/beta" evidence="6">
    <location>
        <begin position="19"/>
        <end position="78"/>
    </location>
</feature>
<dbReference type="AlphaFoldDB" id="A0A0U1S9P1"/>
<organism evidence="7">
    <name type="scientific">Lychas mucronatus</name>
    <name type="common">Chinese swimming scorpion</name>
    <dbReference type="NCBI Taxonomy" id="172552"/>
    <lineage>
        <taxon>Eukaryota</taxon>
        <taxon>Metazoa</taxon>
        <taxon>Ecdysozoa</taxon>
        <taxon>Arthropoda</taxon>
        <taxon>Chelicerata</taxon>
        <taxon>Arachnida</taxon>
        <taxon>Scorpiones</taxon>
        <taxon>Buthida</taxon>
        <taxon>Buthoidea</taxon>
        <taxon>Buthidae</taxon>
        <taxon>Lychas</taxon>
    </lineage>
</organism>
<dbReference type="SUPFAM" id="SSF57095">
    <property type="entry name" value="Scorpion toxin-like"/>
    <property type="match status" value="1"/>
</dbReference>
<evidence type="ECO:0000256" key="4">
    <source>
        <dbReference type="ARBA" id="ARBA00022729"/>
    </source>
</evidence>
<dbReference type="GO" id="GO:0019871">
    <property type="term" value="F:sodium channel inhibitor activity"/>
    <property type="evidence" value="ECO:0007669"/>
    <property type="project" value="InterPro"/>
</dbReference>
<evidence type="ECO:0000256" key="3">
    <source>
        <dbReference type="ARBA" id="ARBA00022699"/>
    </source>
</evidence>
<evidence type="ECO:0000256" key="2">
    <source>
        <dbReference type="ARBA" id="ARBA00022525"/>
    </source>
</evidence>
<dbReference type="EMBL" id="EU159286">
    <property type="protein sequence ID" value="ABX76759.1"/>
    <property type="molecule type" value="mRNA"/>
</dbReference>
<evidence type="ECO:0000259" key="6">
    <source>
        <dbReference type="PROSITE" id="PS51863"/>
    </source>
</evidence>
<dbReference type="Pfam" id="PF00537">
    <property type="entry name" value="Toxin_3"/>
    <property type="match status" value="1"/>
</dbReference>
<dbReference type="CDD" id="cd23106">
    <property type="entry name" value="neurotoxins_LC_scorpion"/>
    <property type="match status" value="1"/>
</dbReference>
<keyword evidence="3 7" id="KW-0528">Neurotoxin</keyword>
<evidence type="ECO:0000256" key="1">
    <source>
        <dbReference type="ARBA" id="ARBA00004613"/>
    </source>
</evidence>
<feature type="signal peptide" evidence="5">
    <location>
        <begin position="1"/>
        <end position="18"/>
    </location>
</feature>
<name>A0A0U1S9P1_LYCMC</name>
<accession>A0A0U1S9P1</accession>